<dbReference type="InterPro" id="IPR037066">
    <property type="entry name" value="Plug_dom_sf"/>
</dbReference>
<dbReference type="GO" id="GO:0015344">
    <property type="term" value="F:siderophore uptake transmembrane transporter activity"/>
    <property type="evidence" value="ECO:0007669"/>
    <property type="project" value="TreeGrafter"/>
</dbReference>
<dbReference type="GO" id="GO:0009279">
    <property type="term" value="C:cell outer membrane"/>
    <property type="evidence" value="ECO:0007669"/>
    <property type="project" value="UniProtKB-SubCell"/>
</dbReference>
<dbReference type="PANTHER" id="PTHR30069">
    <property type="entry name" value="TONB-DEPENDENT OUTER MEMBRANE RECEPTOR"/>
    <property type="match status" value="1"/>
</dbReference>
<dbReference type="Gene3D" id="2.40.170.20">
    <property type="entry name" value="TonB-dependent receptor, beta-barrel domain"/>
    <property type="match status" value="1"/>
</dbReference>
<evidence type="ECO:0000313" key="12">
    <source>
        <dbReference type="EMBL" id="QDA57891.1"/>
    </source>
</evidence>
<feature type="domain" description="TonB-dependent receptor plug" evidence="10">
    <location>
        <begin position="128"/>
        <end position="228"/>
    </location>
</feature>
<evidence type="ECO:0000256" key="8">
    <source>
        <dbReference type="SAM" id="MobiDB-lite"/>
    </source>
</evidence>
<dbReference type="InterPro" id="IPR036942">
    <property type="entry name" value="Beta-barrel_TonB_sf"/>
</dbReference>
<dbReference type="InterPro" id="IPR039426">
    <property type="entry name" value="TonB-dep_rcpt-like"/>
</dbReference>
<gene>
    <name evidence="12" type="ORF">FHQ07_11525</name>
</gene>
<evidence type="ECO:0000259" key="11">
    <source>
        <dbReference type="Pfam" id="PF25183"/>
    </source>
</evidence>
<dbReference type="EMBL" id="CP040871">
    <property type="protein sequence ID" value="QDA57891.1"/>
    <property type="molecule type" value="Genomic_DNA"/>
</dbReference>
<keyword evidence="9" id="KW-0732">Signal</keyword>
<keyword evidence="6 7" id="KW-0998">Cell outer membrane</keyword>
<proteinExistence type="inferred from homology"/>
<dbReference type="Pfam" id="PF25183">
    <property type="entry name" value="OMP_b-brl_4"/>
    <property type="match status" value="2"/>
</dbReference>
<keyword evidence="4 7" id="KW-0812">Transmembrane</keyword>
<keyword evidence="13" id="KW-1185">Reference proteome</keyword>
<dbReference type="InterPro" id="IPR057601">
    <property type="entry name" value="Oar-like_b-barrel"/>
</dbReference>
<evidence type="ECO:0000256" key="1">
    <source>
        <dbReference type="ARBA" id="ARBA00004571"/>
    </source>
</evidence>
<evidence type="ECO:0000259" key="10">
    <source>
        <dbReference type="Pfam" id="PF07715"/>
    </source>
</evidence>
<dbReference type="Pfam" id="PF13620">
    <property type="entry name" value="CarboxypepD_reg"/>
    <property type="match status" value="1"/>
</dbReference>
<evidence type="ECO:0000256" key="4">
    <source>
        <dbReference type="ARBA" id="ARBA00022692"/>
    </source>
</evidence>
<reference evidence="12 13" key="1">
    <citation type="submission" date="2019-06" db="EMBL/GenBank/DDBJ databases">
        <title>Thermomonas aquatica sp. nov., isolated from an industrial wastewater treatment plant.</title>
        <authorList>
            <person name="Jeon J.H."/>
            <person name="Park D.-S."/>
        </authorList>
    </citation>
    <scope>NUCLEOTIDE SEQUENCE [LARGE SCALE GENOMIC DNA]</scope>
    <source>
        <strain evidence="12 13">SY21</strain>
    </source>
</reference>
<dbReference type="Proteomes" id="UP000308149">
    <property type="component" value="Chromosome"/>
</dbReference>
<evidence type="ECO:0000256" key="6">
    <source>
        <dbReference type="ARBA" id="ARBA00023237"/>
    </source>
</evidence>
<feature type="signal peptide" evidence="9">
    <location>
        <begin position="1"/>
        <end position="28"/>
    </location>
</feature>
<dbReference type="Gene3D" id="2.170.130.10">
    <property type="entry name" value="TonB-dependent receptor, plug domain"/>
    <property type="match status" value="1"/>
</dbReference>
<dbReference type="GO" id="GO:0044718">
    <property type="term" value="P:siderophore transmembrane transport"/>
    <property type="evidence" value="ECO:0007669"/>
    <property type="project" value="TreeGrafter"/>
</dbReference>
<name>A0A5B7ZRR1_9GAMM</name>
<dbReference type="PROSITE" id="PS52016">
    <property type="entry name" value="TONB_DEPENDENT_REC_3"/>
    <property type="match status" value="1"/>
</dbReference>
<evidence type="ECO:0000256" key="7">
    <source>
        <dbReference type="PROSITE-ProRule" id="PRU01360"/>
    </source>
</evidence>
<dbReference type="Pfam" id="PF07715">
    <property type="entry name" value="Plug"/>
    <property type="match status" value="1"/>
</dbReference>
<dbReference type="PANTHER" id="PTHR30069:SF46">
    <property type="entry name" value="OAR PROTEIN"/>
    <property type="match status" value="1"/>
</dbReference>
<accession>A0A5B7ZRR1</accession>
<keyword evidence="2 7" id="KW-0813">Transport</keyword>
<feature type="domain" description="TonB-dependent transporter Oar-like beta-barrel" evidence="11">
    <location>
        <begin position="575"/>
        <end position="957"/>
    </location>
</feature>
<dbReference type="SUPFAM" id="SSF49478">
    <property type="entry name" value="Cna protein B-type domain"/>
    <property type="match status" value="1"/>
</dbReference>
<evidence type="ECO:0000313" key="13">
    <source>
        <dbReference type="Proteomes" id="UP000308149"/>
    </source>
</evidence>
<feature type="domain" description="TonB-dependent transporter Oar-like beta-barrel" evidence="11">
    <location>
        <begin position="320"/>
        <end position="567"/>
    </location>
</feature>
<feature type="chain" id="PRO_5022898615" evidence="9">
    <location>
        <begin position="29"/>
        <end position="1001"/>
    </location>
</feature>
<comment type="subcellular location">
    <subcellularLocation>
        <location evidence="1 7">Cell outer membrane</location>
        <topology evidence="1 7">Multi-pass membrane protein</topology>
    </subcellularLocation>
</comment>
<dbReference type="AlphaFoldDB" id="A0A5B7ZRR1"/>
<evidence type="ECO:0000256" key="2">
    <source>
        <dbReference type="ARBA" id="ARBA00022448"/>
    </source>
</evidence>
<evidence type="ECO:0000256" key="3">
    <source>
        <dbReference type="ARBA" id="ARBA00022452"/>
    </source>
</evidence>
<sequence>MASNFNKGLKRSALTVALGLCFAGGVQAQSSVGSIFGDTSASASVTIENLDTGASRSITSDASGHFTFSQLAPGRYRVTSGGVSREVQVKVGTGSQVALTAADGDATNLGTVTVRGSNAINPIDVSSVESTTVFTQQQIQALPVGRNVNEVALLAPGTVRGDSGLGAGNLASFGGASVAENGYYINGFDVTNLRNLLSYADLPFDAIGEQQVKTGGYGAEYGRSLGGVISLVTKRGTNEWKGGASLYWNPDSLRSEGKDVLDRDPDNAGNYTRFVSANETDQLSMNLYAGGPIIKDRLFVFGLLEAKRDQFDTYGQNSSFKTTDRTPSGMLKLDWNITDNHTLEFTGIRNKVKQKTLTYTNATDYSTNHDGTGTESEFESGGSVYIGKYTGYLTDNLTVSAQYGEVKNLTGKTTGGDLAAQQCPAVYDTPGLTYVGCWDVNHFTVQDPFADDNNDKRKSGRLDVEWHIGSHTLRAGYDTEKYTSYNAGQSYSGGVYWRYFARPASGSVNGGTIPVGTAQYVRKRIYQTTTGSFSVENTAAYIEDSWQVNDNWLVYAGLRNETFKNTNADGDTFIEAKKLIAPRLGFSWDVKGDGTVKVFGNAGRYYIPVASNTNIRASSAETFYTEYYTFGGKDPVTGAPTGTLTQLGPRVITTAGTTPDSRTIADQNLNPMYQDEFILGAQMSLGDGWTGGLRAISRQVKDGMDDYCSPYAIYNYAQDHGYTNYDVYSAAPCLILNPGRDVTVAVDLTGTGNFENVTIPASYWNLPVYTRKYHALEFFFEKASENWSMQGSYTFSKSIGNVEGYVNSTLNQEDPGLTQEFDYASFQDGTYGYLPNDRRHVLKLFGTYKLTDEWRVGSNLIIQSGRPRNCQGYVPSSVPDFGSIDGLGGAGSYSSASSFYCLNDAGTSVLTPRGTLGRTPWATTLNASIAYMPQVFDGKVTLQADIFNLLNSDTVTEYNEVRDYSRATTNQPTGNKLNPNYGNPTSFQTPRSVRFTVRYEF</sequence>
<keyword evidence="3 7" id="KW-1134">Transmembrane beta strand</keyword>
<evidence type="ECO:0000256" key="5">
    <source>
        <dbReference type="ARBA" id="ARBA00023136"/>
    </source>
</evidence>
<dbReference type="OrthoDB" id="9768147at2"/>
<dbReference type="RefSeq" id="WP_139716941.1">
    <property type="nucleotide sequence ID" value="NZ_CP040871.1"/>
</dbReference>
<comment type="similarity">
    <text evidence="7">Belongs to the TonB-dependent receptor family.</text>
</comment>
<dbReference type="KEGG" id="thes:FHQ07_11525"/>
<protein>
    <submittedName>
        <fullName evidence="12">TonB-dependent receptor</fullName>
    </submittedName>
</protein>
<keyword evidence="5 7" id="KW-0472">Membrane</keyword>
<feature type="compositionally biased region" description="Polar residues" evidence="8">
    <location>
        <begin position="966"/>
        <end position="985"/>
    </location>
</feature>
<dbReference type="InterPro" id="IPR012910">
    <property type="entry name" value="Plug_dom"/>
</dbReference>
<evidence type="ECO:0000256" key="9">
    <source>
        <dbReference type="SAM" id="SignalP"/>
    </source>
</evidence>
<feature type="region of interest" description="Disordered" evidence="8">
    <location>
        <begin position="965"/>
        <end position="985"/>
    </location>
</feature>
<keyword evidence="12" id="KW-0675">Receptor</keyword>
<dbReference type="SUPFAM" id="SSF56935">
    <property type="entry name" value="Porins"/>
    <property type="match status" value="1"/>
</dbReference>
<dbReference type="Gene3D" id="2.60.40.1120">
    <property type="entry name" value="Carboxypeptidase-like, regulatory domain"/>
    <property type="match status" value="1"/>
</dbReference>
<organism evidence="12 13">
    <name type="scientific">Thermomonas aquatica</name>
    <dbReference type="NCBI Taxonomy" id="2202149"/>
    <lineage>
        <taxon>Bacteria</taxon>
        <taxon>Pseudomonadati</taxon>
        <taxon>Pseudomonadota</taxon>
        <taxon>Gammaproteobacteria</taxon>
        <taxon>Lysobacterales</taxon>
        <taxon>Lysobacteraceae</taxon>
        <taxon>Thermomonas</taxon>
    </lineage>
</organism>